<dbReference type="EMBL" id="UGYV01000001">
    <property type="protein sequence ID" value="SUI61337.1"/>
    <property type="molecule type" value="Genomic_DNA"/>
</dbReference>
<dbReference type="RefSeq" id="WP_115405346.1">
    <property type="nucleotide sequence ID" value="NZ_UGYV01000001.1"/>
</dbReference>
<protein>
    <recommendedName>
        <fullName evidence="3">DUF2383 domain-containing protein</fullName>
    </recommendedName>
</protein>
<accession>A0A379ZFP3</accession>
<dbReference type="AlphaFoldDB" id="A0A379ZFP3"/>
<sequence>MKSNVVQHQTDINTDIILIDEVVASSQHSLAFYTQAITAIDDYKLKRIFSMQINIYQRILALLTSPQQHMVLSSTAQQTLSARARQTQKHATYTQAQTLLHQEYFYEGVAHLIDIEQGRLTVLKQAVKQAYQPHTAQNLAESAAWLQSSCDEMTSFCRR</sequence>
<dbReference type="Proteomes" id="UP000255061">
    <property type="component" value="Unassembled WGS sequence"/>
</dbReference>
<organism evidence="1 2">
    <name type="scientific">Shewanella morhuae</name>
    <dbReference type="NCBI Taxonomy" id="365591"/>
    <lineage>
        <taxon>Bacteria</taxon>
        <taxon>Pseudomonadati</taxon>
        <taxon>Pseudomonadota</taxon>
        <taxon>Gammaproteobacteria</taxon>
        <taxon>Alteromonadales</taxon>
        <taxon>Shewanellaceae</taxon>
        <taxon>Shewanella</taxon>
    </lineage>
</organism>
<evidence type="ECO:0008006" key="3">
    <source>
        <dbReference type="Google" id="ProtNLM"/>
    </source>
</evidence>
<proteinExistence type="predicted"/>
<evidence type="ECO:0000313" key="1">
    <source>
        <dbReference type="EMBL" id="SUI61337.1"/>
    </source>
</evidence>
<reference evidence="1 2" key="1">
    <citation type="submission" date="2018-06" db="EMBL/GenBank/DDBJ databases">
        <authorList>
            <consortium name="Pathogen Informatics"/>
            <person name="Doyle S."/>
        </authorList>
    </citation>
    <scope>NUCLEOTIDE SEQUENCE [LARGE SCALE GENOMIC DNA]</scope>
    <source>
        <strain evidence="1 2">NCTC10736</strain>
    </source>
</reference>
<name>A0A379ZFP3_9GAMM</name>
<gene>
    <name evidence="1" type="ORF">NCTC10736_00439</name>
</gene>
<evidence type="ECO:0000313" key="2">
    <source>
        <dbReference type="Proteomes" id="UP000255061"/>
    </source>
</evidence>